<organism evidence="5 6">
    <name type="scientific">Hydrogenobacter thermophilus (strain DSM 6534 / IAM 12695 / TK-6)</name>
    <dbReference type="NCBI Taxonomy" id="608538"/>
    <lineage>
        <taxon>Bacteria</taxon>
        <taxon>Pseudomonadati</taxon>
        <taxon>Aquificota</taxon>
        <taxon>Aquificia</taxon>
        <taxon>Aquificales</taxon>
        <taxon>Aquificaceae</taxon>
        <taxon>Hydrogenobacter</taxon>
    </lineage>
</organism>
<dbReference type="EMBL" id="AP011112">
    <property type="protein sequence ID" value="BAI69904.1"/>
    <property type="molecule type" value="Genomic_DNA"/>
</dbReference>
<feature type="domain" description="Calcineurin-like phosphoesterase" evidence="4">
    <location>
        <begin position="152"/>
        <end position="316"/>
    </location>
</feature>
<dbReference type="PANTHER" id="PTHR31302:SF31">
    <property type="entry name" value="PHOSPHODIESTERASE YAEI"/>
    <property type="match status" value="1"/>
</dbReference>
<keyword evidence="6" id="KW-1185">Reference proteome</keyword>
<proteinExistence type="predicted"/>
<keyword evidence="3" id="KW-1133">Transmembrane helix</keyword>
<dbReference type="AlphaFoldDB" id="D3DJA2"/>
<dbReference type="Proteomes" id="UP000002574">
    <property type="component" value="Chromosome"/>
</dbReference>
<protein>
    <submittedName>
        <fullName evidence="5">Metallophosphoesterase</fullName>
    </submittedName>
</protein>
<reference evidence="5 6" key="1">
    <citation type="journal article" date="2010" name="J. Bacteriol.">
        <title>Complete genome sequence of the thermophilic, obligately chemolithoautotrophic hydrogen-oxidizing bacterium Hydrogenobacter thermophilus TK-6.</title>
        <authorList>
            <person name="Arai H."/>
            <person name="Kanbe H."/>
            <person name="Ishii M."/>
            <person name="Igarashi Y."/>
        </authorList>
    </citation>
    <scope>NUCLEOTIDE SEQUENCE [LARGE SCALE GENOMIC DNA]</scope>
    <source>
        <strain evidence="6">DSM 6534 / IAM 12695 / TK-6 [Tokyo]</strain>
    </source>
</reference>
<dbReference type="Gene3D" id="3.60.21.10">
    <property type="match status" value="1"/>
</dbReference>
<evidence type="ECO:0000256" key="2">
    <source>
        <dbReference type="ARBA" id="ARBA00022801"/>
    </source>
</evidence>
<keyword evidence="3" id="KW-0812">Transmembrane</keyword>
<evidence type="ECO:0000313" key="6">
    <source>
        <dbReference type="Proteomes" id="UP000002574"/>
    </source>
</evidence>
<evidence type="ECO:0000313" key="5">
    <source>
        <dbReference type="EMBL" id="BAI69904.1"/>
    </source>
</evidence>
<dbReference type="GO" id="GO:0008758">
    <property type="term" value="F:UDP-2,3-diacylglucosamine hydrolase activity"/>
    <property type="evidence" value="ECO:0007669"/>
    <property type="project" value="TreeGrafter"/>
</dbReference>
<dbReference type="InterPro" id="IPR004843">
    <property type="entry name" value="Calcineurin-like_PHP"/>
</dbReference>
<dbReference type="GO" id="GO:0046872">
    <property type="term" value="F:metal ion binding"/>
    <property type="evidence" value="ECO:0007669"/>
    <property type="project" value="UniProtKB-KW"/>
</dbReference>
<evidence type="ECO:0000256" key="1">
    <source>
        <dbReference type="ARBA" id="ARBA00022723"/>
    </source>
</evidence>
<evidence type="ECO:0000256" key="3">
    <source>
        <dbReference type="SAM" id="Phobius"/>
    </source>
</evidence>
<dbReference type="STRING" id="608538.HTH_1454"/>
<dbReference type="RefSeq" id="WP_012964084.1">
    <property type="nucleotide sequence ID" value="NC_013799.1"/>
</dbReference>
<feature type="transmembrane region" description="Helical" evidence="3">
    <location>
        <begin position="33"/>
        <end position="50"/>
    </location>
</feature>
<keyword evidence="2" id="KW-0378">Hydrolase</keyword>
<dbReference type="GO" id="GO:0016020">
    <property type="term" value="C:membrane"/>
    <property type="evidence" value="ECO:0007669"/>
    <property type="project" value="GOC"/>
</dbReference>
<name>D3DJA2_HYDTT</name>
<dbReference type="CDD" id="cd07385">
    <property type="entry name" value="MPP_YkuE_C"/>
    <property type="match status" value="1"/>
</dbReference>
<dbReference type="KEGG" id="hte:Hydth_1442"/>
<dbReference type="PANTHER" id="PTHR31302">
    <property type="entry name" value="TRANSMEMBRANE PROTEIN WITH METALLOPHOSPHOESTERASE DOMAIN-RELATED"/>
    <property type="match status" value="1"/>
</dbReference>
<feature type="transmembrane region" description="Helical" evidence="3">
    <location>
        <begin position="6"/>
        <end position="21"/>
    </location>
</feature>
<keyword evidence="3" id="KW-0472">Membrane</keyword>
<sequence length="399" mass="45129">MKWFIITFFSVYSLMHLYVFLRMIRPNFSTQKSLAFVLLFFIMILSPVLWRTMEGNVSKDLVYVAALISLLWMGFMLYLFIFSFLLDAYRALVFLSRHLLGINPLPVPSPKVSLYLVLFLSISLSAYSYYETLRLHVVKISIKTEKLPVDRIKILHISDMHLGPVMGADKIELVKEVWEREKPDLIVSTGDLVDGNMRGKDGLADMLRLMTAPLGKYAVLGNHEYYRGVEQALEFTERAGFEILRGEWKDLGPLVVVGVDDDDCKFFNACKGELSEHYLLKQVPHEKFVILLKHKPKLHPEAVGLFDLMLSGHTHGGVYKPVGEFILKKLFITDRGLVKLGSSYIYVSKGVGTGGPPMRLFSPPDVAVIEIISSGKPSSSQGTPLQKKQTADEAQKVYF</sequence>
<dbReference type="GO" id="GO:0009245">
    <property type="term" value="P:lipid A biosynthetic process"/>
    <property type="evidence" value="ECO:0007669"/>
    <property type="project" value="TreeGrafter"/>
</dbReference>
<dbReference type="Pfam" id="PF00149">
    <property type="entry name" value="Metallophos"/>
    <property type="match status" value="1"/>
</dbReference>
<dbReference type="InterPro" id="IPR029052">
    <property type="entry name" value="Metallo-depent_PP-like"/>
</dbReference>
<accession>D3DJA2</accession>
<evidence type="ECO:0000259" key="4">
    <source>
        <dbReference type="Pfam" id="PF00149"/>
    </source>
</evidence>
<dbReference type="eggNOG" id="COG1408">
    <property type="taxonomic scope" value="Bacteria"/>
</dbReference>
<dbReference type="InterPro" id="IPR051158">
    <property type="entry name" value="Metallophosphoesterase_sf"/>
</dbReference>
<gene>
    <name evidence="5" type="ordered locus">HTH_1454</name>
</gene>
<feature type="transmembrane region" description="Helical" evidence="3">
    <location>
        <begin position="112"/>
        <end position="130"/>
    </location>
</feature>
<dbReference type="KEGG" id="hth:HTH_1454"/>
<dbReference type="OrthoDB" id="9780884at2"/>
<dbReference type="SUPFAM" id="SSF56300">
    <property type="entry name" value="Metallo-dependent phosphatases"/>
    <property type="match status" value="1"/>
</dbReference>
<feature type="transmembrane region" description="Helical" evidence="3">
    <location>
        <begin position="62"/>
        <end position="92"/>
    </location>
</feature>
<keyword evidence="1" id="KW-0479">Metal-binding</keyword>